<keyword evidence="12" id="KW-0282">Flagellum</keyword>
<comment type="subcellular location">
    <subcellularLocation>
        <location evidence="1">Cell membrane</location>
        <topology evidence="1">Peripheral membrane protein</topology>
        <orientation evidence="1">Cytoplasmic side</orientation>
    </subcellularLocation>
</comment>
<keyword evidence="12" id="KW-0969">Cilium</keyword>
<accession>A0A1M5R0C3</accession>
<dbReference type="RefSeq" id="WP_067657861.1">
    <property type="nucleotide sequence ID" value="NZ_FQXG01000002.1"/>
</dbReference>
<feature type="region of interest" description="Disordered" evidence="11">
    <location>
        <begin position="115"/>
        <end position="138"/>
    </location>
</feature>
<evidence type="ECO:0000256" key="11">
    <source>
        <dbReference type="SAM" id="MobiDB-lite"/>
    </source>
</evidence>
<dbReference type="Pfam" id="PF02050">
    <property type="entry name" value="FliJ"/>
    <property type="match status" value="1"/>
</dbReference>
<dbReference type="InterPro" id="IPR012823">
    <property type="entry name" value="Flagell_FliJ"/>
</dbReference>
<protein>
    <recommendedName>
        <fullName evidence="3">Flagellar FliJ protein</fullName>
    </recommendedName>
</protein>
<dbReference type="Proteomes" id="UP000184268">
    <property type="component" value="Unassembled WGS sequence"/>
</dbReference>
<organism evidence="12 13">
    <name type="scientific">Ferrimonas marina</name>
    <dbReference type="NCBI Taxonomy" id="299255"/>
    <lineage>
        <taxon>Bacteria</taxon>
        <taxon>Pseudomonadati</taxon>
        <taxon>Pseudomonadota</taxon>
        <taxon>Gammaproteobacteria</taxon>
        <taxon>Alteromonadales</taxon>
        <taxon>Ferrimonadaceae</taxon>
        <taxon>Ferrimonas</taxon>
    </lineage>
</organism>
<name>A0A1M5R0C3_9GAMM</name>
<dbReference type="Gene3D" id="1.10.287.1700">
    <property type="match status" value="1"/>
</dbReference>
<evidence type="ECO:0000313" key="12">
    <source>
        <dbReference type="EMBL" id="SHH19802.1"/>
    </source>
</evidence>
<evidence type="ECO:0000256" key="5">
    <source>
        <dbReference type="ARBA" id="ARBA00022475"/>
    </source>
</evidence>
<dbReference type="OrthoDB" id="6267238at2"/>
<evidence type="ECO:0000256" key="2">
    <source>
        <dbReference type="ARBA" id="ARBA00010004"/>
    </source>
</evidence>
<reference evidence="12 13" key="1">
    <citation type="submission" date="2016-11" db="EMBL/GenBank/DDBJ databases">
        <authorList>
            <person name="Jaros S."/>
            <person name="Januszkiewicz K."/>
            <person name="Wedrychowicz H."/>
        </authorList>
    </citation>
    <scope>NUCLEOTIDE SEQUENCE [LARGE SCALE GENOMIC DNA]</scope>
    <source>
        <strain evidence="12 13">DSM 16917</strain>
    </source>
</reference>
<dbReference type="InterPro" id="IPR053716">
    <property type="entry name" value="Flag_assembly_chemotaxis_eff"/>
</dbReference>
<evidence type="ECO:0000256" key="7">
    <source>
        <dbReference type="ARBA" id="ARBA00022795"/>
    </source>
</evidence>
<keyword evidence="12" id="KW-0966">Cell projection</keyword>
<evidence type="ECO:0000256" key="4">
    <source>
        <dbReference type="ARBA" id="ARBA00022448"/>
    </source>
</evidence>
<keyword evidence="7" id="KW-1005">Bacterial flagellum biogenesis</keyword>
<dbReference type="GO" id="GO:0044781">
    <property type="term" value="P:bacterial-type flagellum organization"/>
    <property type="evidence" value="ECO:0007669"/>
    <property type="project" value="UniProtKB-KW"/>
</dbReference>
<evidence type="ECO:0000256" key="9">
    <source>
        <dbReference type="ARBA" id="ARBA00023136"/>
    </source>
</evidence>
<dbReference type="GO" id="GO:0006935">
    <property type="term" value="P:chemotaxis"/>
    <property type="evidence" value="ECO:0007669"/>
    <property type="project" value="UniProtKB-KW"/>
</dbReference>
<keyword evidence="10" id="KW-1006">Bacterial flagellum protein export</keyword>
<evidence type="ECO:0000256" key="10">
    <source>
        <dbReference type="ARBA" id="ARBA00023225"/>
    </source>
</evidence>
<dbReference type="STRING" id="299255.SAMN02745129_1437"/>
<keyword evidence="6" id="KW-0145">Chemotaxis</keyword>
<dbReference type="GO" id="GO:0015031">
    <property type="term" value="P:protein transport"/>
    <property type="evidence" value="ECO:0007669"/>
    <property type="project" value="UniProtKB-KW"/>
</dbReference>
<dbReference type="EMBL" id="FQXG01000002">
    <property type="protein sequence ID" value="SHH19802.1"/>
    <property type="molecule type" value="Genomic_DNA"/>
</dbReference>
<keyword evidence="4" id="KW-0813">Transport</keyword>
<evidence type="ECO:0000313" key="13">
    <source>
        <dbReference type="Proteomes" id="UP000184268"/>
    </source>
</evidence>
<keyword evidence="13" id="KW-1185">Reference proteome</keyword>
<dbReference type="GO" id="GO:0071973">
    <property type="term" value="P:bacterial-type flagellum-dependent cell motility"/>
    <property type="evidence" value="ECO:0007669"/>
    <property type="project" value="InterPro"/>
</dbReference>
<gene>
    <name evidence="12" type="ORF">SAMN02745129_1437</name>
</gene>
<sequence>MADPIVLLREQQEKRLLDLGKQRQARQQRLANLTQRQAQLEGLIEEYSGSGNHASALLMSNRSQMNQQLRPMVEQCLRQQAVAQQDLSQIDGQWQKQLGRRQGLVWLEQENARSEQQRAQRREQKQMDEFAQRRVRSR</sequence>
<dbReference type="GO" id="GO:0005886">
    <property type="term" value="C:plasma membrane"/>
    <property type="evidence" value="ECO:0007669"/>
    <property type="project" value="UniProtKB-SubCell"/>
</dbReference>
<evidence type="ECO:0000256" key="1">
    <source>
        <dbReference type="ARBA" id="ARBA00004413"/>
    </source>
</evidence>
<keyword evidence="8" id="KW-0653">Protein transport</keyword>
<evidence type="ECO:0000256" key="8">
    <source>
        <dbReference type="ARBA" id="ARBA00022927"/>
    </source>
</evidence>
<keyword evidence="9" id="KW-0472">Membrane</keyword>
<comment type="similarity">
    <text evidence="2">Belongs to the FliJ family.</text>
</comment>
<evidence type="ECO:0000256" key="6">
    <source>
        <dbReference type="ARBA" id="ARBA00022500"/>
    </source>
</evidence>
<keyword evidence="5" id="KW-1003">Cell membrane</keyword>
<dbReference type="GO" id="GO:0009288">
    <property type="term" value="C:bacterial-type flagellum"/>
    <property type="evidence" value="ECO:0007669"/>
    <property type="project" value="InterPro"/>
</dbReference>
<proteinExistence type="inferred from homology"/>
<evidence type="ECO:0000256" key="3">
    <source>
        <dbReference type="ARBA" id="ARBA00020392"/>
    </source>
</evidence>
<feature type="compositionally biased region" description="Basic and acidic residues" evidence="11">
    <location>
        <begin position="115"/>
        <end position="132"/>
    </location>
</feature>
<dbReference type="AlphaFoldDB" id="A0A1M5R0C3"/>